<evidence type="ECO:0000256" key="2">
    <source>
        <dbReference type="ARBA" id="ARBA00023125"/>
    </source>
</evidence>
<comment type="caution">
    <text evidence="7">The sequence shown here is derived from an EMBL/GenBank/DDBJ whole genome shotgun (WGS) entry which is preliminary data.</text>
</comment>
<dbReference type="OrthoDB" id="39591at2759"/>
<feature type="compositionally biased region" description="Polar residues" evidence="4">
    <location>
        <begin position="779"/>
        <end position="788"/>
    </location>
</feature>
<evidence type="ECO:0000259" key="5">
    <source>
        <dbReference type="PROSITE" id="PS50090"/>
    </source>
</evidence>
<dbReference type="GO" id="GO:0005634">
    <property type="term" value="C:nucleus"/>
    <property type="evidence" value="ECO:0007669"/>
    <property type="project" value="UniProtKB-SubCell"/>
</dbReference>
<feature type="compositionally biased region" description="Low complexity" evidence="4">
    <location>
        <begin position="916"/>
        <end position="930"/>
    </location>
</feature>
<feature type="compositionally biased region" description="Low complexity" evidence="4">
    <location>
        <begin position="530"/>
        <end position="539"/>
    </location>
</feature>
<dbReference type="Pfam" id="PF13921">
    <property type="entry name" value="Myb_DNA-bind_6"/>
    <property type="match status" value="1"/>
</dbReference>
<evidence type="ECO:0000256" key="3">
    <source>
        <dbReference type="ARBA" id="ARBA00023242"/>
    </source>
</evidence>
<feature type="compositionally biased region" description="Basic and acidic residues" evidence="4">
    <location>
        <begin position="756"/>
        <end position="775"/>
    </location>
</feature>
<dbReference type="GO" id="GO:0003700">
    <property type="term" value="F:DNA-binding transcription factor activity"/>
    <property type="evidence" value="ECO:0007669"/>
    <property type="project" value="TreeGrafter"/>
</dbReference>
<feature type="compositionally biased region" description="Polar residues" evidence="4">
    <location>
        <begin position="153"/>
        <end position="166"/>
    </location>
</feature>
<dbReference type="InterPro" id="IPR009057">
    <property type="entry name" value="Homeodomain-like_sf"/>
</dbReference>
<feature type="compositionally biased region" description="Acidic residues" evidence="4">
    <location>
        <begin position="798"/>
        <end position="814"/>
    </location>
</feature>
<name>A0A507R3D9_MONPU</name>
<feature type="domain" description="Myb-like" evidence="5">
    <location>
        <begin position="308"/>
        <end position="380"/>
    </location>
</feature>
<dbReference type="InterPro" id="IPR017930">
    <property type="entry name" value="Myb_dom"/>
</dbReference>
<accession>A0A507R3D9</accession>
<feature type="compositionally biased region" description="Basic and acidic residues" evidence="4">
    <location>
        <begin position="816"/>
        <end position="825"/>
    </location>
</feature>
<feature type="compositionally biased region" description="Acidic residues" evidence="4">
    <location>
        <begin position="840"/>
        <end position="855"/>
    </location>
</feature>
<proteinExistence type="predicted"/>
<comment type="subcellular location">
    <subcellularLocation>
        <location evidence="1">Nucleus</location>
    </subcellularLocation>
</comment>
<feature type="compositionally biased region" description="Low complexity" evidence="4">
    <location>
        <begin position="505"/>
        <end position="517"/>
    </location>
</feature>
<dbReference type="InterPro" id="IPR051651">
    <property type="entry name" value="DMTF1_DNA-bind_reg"/>
</dbReference>
<feature type="compositionally biased region" description="Acidic residues" evidence="4">
    <location>
        <begin position="434"/>
        <end position="451"/>
    </location>
</feature>
<dbReference type="PROSITE" id="PS50090">
    <property type="entry name" value="MYB_LIKE"/>
    <property type="match status" value="2"/>
</dbReference>
<evidence type="ECO:0000256" key="1">
    <source>
        <dbReference type="ARBA" id="ARBA00004123"/>
    </source>
</evidence>
<feature type="compositionally biased region" description="Basic residues" evidence="4">
    <location>
        <begin position="874"/>
        <end position="889"/>
    </location>
</feature>
<reference evidence="7 8" key="1">
    <citation type="submission" date="2019-06" db="EMBL/GenBank/DDBJ databases">
        <title>Wine fermentation using esterase from Monascus purpureus.</title>
        <authorList>
            <person name="Geng C."/>
            <person name="Zhang Y."/>
        </authorList>
    </citation>
    <scope>NUCLEOTIDE SEQUENCE [LARGE SCALE GENOMIC DNA]</scope>
    <source>
        <strain evidence="7">HQ1</strain>
    </source>
</reference>
<dbReference type="PANTHER" id="PTHR46380:SF2">
    <property type="entry name" value="CYCLIN-D-BINDING MYB-LIKE TRANSCRIPTION FACTOR 1"/>
    <property type="match status" value="1"/>
</dbReference>
<dbReference type="AlphaFoldDB" id="A0A507R3D9"/>
<feature type="region of interest" description="Disordered" evidence="4">
    <location>
        <begin position="1"/>
        <end position="174"/>
    </location>
</feature>
<evidence type="ECO:0000256" key="4">
    <source>
        <dbReference type="SAM" id="MobiDB-lite"/>
    </source>
</evidence>
<feature type="compositionally biased region" description="Basic and acidic residues" evidence="4">
    <location>
        <begin position="899"/>
        <end position="915"/>
    </location>
</feature>
<feature type="domain" description="HTH myb-type" evidence="6">
    <location>
        <begin position="264"/>
        <end position="309"/>
    </location>
</feature>
<gene>
    <name evidence="7" type="primary">REB1</name>
    <name evidence="7" type="ORF">MPDQ_002269</name>
</gene>
<feature type="compositionally biased region" description="Polar residues" evidence="4">
    <location>
        <begin position="1"/>
        <end position="10"/>
    </location>
</feature>
<organism evidence="7 8">
    <name type="scientific">Monascus purpureus</name>
    <name type="common">Red mold</name>
    <name type="synonym">Monascus anka</name>
    <dbReference type="NCBI Taxonomy" id="5098"/>
    <lineage>
        <taxon>Eukaryota</taxon>
        <taxon>Fungi</taxon>
        <taxon>Dikarya</taxon>
        <taxon>Ascomycota</taxon>
        <taxon>Pezizomycotina</taxon>
        <taxon>Eurotiomycetes</taxon>
        <taxon>Eurotiomycetidae</taxon>
        <taxon>Eurotiales</taxon>
        <taxon>Aspergillaceae</taxon>
        <taxon>Monascus</taxon>
    </lineage>
</organism>
<evidence type="ECO:0000313" key="7">
    <source>
        <dbReference type="EMBL" id="TQB75651.1"/>
    </source>
</evidence>
<dbReference type="Proteomes" id="UP000319663">
    <property type="component" value="Unassembled WGS sequence"/>
</dbReference>
<feature type="domain" description="Myb-like" evidence="5">
    <location>
        <begin position="256"/>
        <end position="305"/>
    </location>
</feature>
<dbReference type="SMART" id="SM00717">
    <property type="entry name" value="SANT"/>
    <property type="match status" value="2"/>
</dbReference>
<dbReference type="SUPFAM" id="SSF46689">
    <property type="entry name" value="Homeodomain-like"/>
    <property type="match status" value="1"/>
</dbReference>
<feature type="compositionally biased region" description="Acidic residues" evidence="4">
    <location>
        <begin position="638"/>
        <end position="677"/>
    </location>
</feature>
<keyword evidence="8" id="KW-1185">Reference proteome</keyword>
<feature type="compositionally biased region" description="Acidic residues" evidence="4">
    <location>
        <begin position="518"/>
        <end position="529"/>
    </location>
</feature>
<feature type="compositionally biased region" description="Basic and acidic residues" evidence="4">
    <location>
        <begin position="481"/>
        <end position="491"/>
    </location>
</feature>
<feature type="region of interest" description="Disordered" evidence="4">
    <location>
        <begin position="388"/>
        <end position="957"/>
    </location>
</feature>
<feature type="compositionally biased region" description="Acidic residues" evidence="4">
    <location>
        <begin position="722"/>
        <end position="755"/>
    </location>
</feature>
<dbReference type="InterPro" id="IPR001005">
    <property type="entry name" value="SANT/Myb"/>
</dbReference>
<protein>
    <submittedName>
        <fullName evidence="7">RNA polymerase I enhancer binding protein</fullName>
    </submittedName>
</protein>
<keyword evidence="2" id="KW-0238">DNA-binding</keyword>
<feature type="compositionally biased region" description="Polar residues" evidence="4">
    <location>
        <begin position="469"/>
        <end position="478"/>
    </location>
</feature>
<dbReference type="CDD" id="cd00167">
    <property type="entry name" value="SANT"/>
    <property type="match status" value="1"/>
</dbReference>
<dbReference type="EMBL" id="VIFY01000017">
    <property type="protein sequence ID" value="TQB75651.1"/>
    <property type="molecule type" value="Genomic_DNA"/>
</dbReference>
<keyword evidence="3" id="KW-0539">Nucleus</keyword>
<dbReference type="Gene3D" id="1.10.10.60">
    <property type="entry name" value="Homeodomain-like"/>
    <property type="match status" value="1"/>
</dbReference>
<feature type="compositionally biased region" description="Polar residues" evidence="4">
    <location>
        <begin position="618"/>
        <end position="634"/>
    </location>
</feature>
<feature type="compositionally biased region" description="Basic and acidic residues" evidence="4">
    <location>
        <begin position="403"/>
        <end position="413"/>
    </location>
</feature>
<sequence length="957" mass="104885">MGQTSSQVQDELSEPSGNFDMDGNTTPSATLERPNSKSQKNSSPKRKRKSTTDGANQRVSPAAPSPPVTPKSTQASRPVKRKRIVEALENGDATREEESNTNNMVVEIPVPQNLSTPSSTHSKKKGKRQSRSEPLHQSLPSQSTLLNGVKAASKSSAVRTPHGQTKTNDKGKLTGFFTPEEVQALEDFKVEFCNSNGLSGDTFNRIVQHSERTKNSDFPCDPSIISKLDFWKNVYAINPARDRRSIYRFMKRHFQSSTQKPHHWTEEQDEELISLHKRHGPKWVYIAKLIGRSDDDVVQRWKNRLEHRDTMRRGPWQVEEVRGLLDALTNTRETLKGMGHNVGKDIYELPESLISWGAVSNHIRNWRSRQQCSDKWRKIVRKVMKDRANGNPNAVFDPVADYQRARKTPESEKSPAAPKSRRQKPKSEEIVHSEDEDSENLEEAGNEEDENAAIASKSLRKSKKGEESTGLQRPVSKQKSAKGEEVERAPAPEKQGGESALYDVMSESASESESNATDNEESDESEAESEAGGAEGMSTIANDTQNDAQSTSADESDPQSDSSSASNRGELNLSREGNTLKRKRTTAEPASDNNEEVISESPVAKRLSTRPTLKSLKSVMSKSEQPKSKSNGASINDGDSESDDESNSDDSDAEDATSEETDDEENSDDISSADEEAPGGNQAASVTKGRIEKKASEGLTVKQDGRRVAKLKGQVITASDSVESESGSESESSENDNSDGDASSEEEIDESDNEPYDIKDESTVKSIESKLESKKGARQASSKRAGTTENEPERASESEDESEDENEGESDSQEENGQRKPEPSKKSAPKTETSIPESQSEPEAESESESESDSDFDTHAIKSEASSDPEHASSRRQKTNLGPRRHKRGSFIFSSSADIKNESDSDDAKPIKVNRDVGSGSDNNNGSQSDGESKSENENNDANDNNGDSGSGSESEN</sequence>
<evidence type="ECO:0000259" key="6">
    <source>
        <dbReference type="PROSITE" id="PS51294"/>
    </source>
</evidence>
<dbReference type="PROSITE" id="PS51294">
    <property type="entry name" value="HTH_MYB"/>
    <property type="match status" value="1"/>
</dbReference>
<evidence type="ECO:0000313" key="8">
    <source>
        <dbReference type="Proteomes" id="UP000319663"/>
    </source>
</evidence>
<dbReference type="PANTHER" id="PTHR46380">
    <property type="entry name" value="CYCLIN-D-BINDING MYB-LIKE TRANSCRIPTION FACTOR 1"/>
    <property type="match status" value="1"/>
</dbReference>
<feature type="compositionally biased region" description="Polar residues" evidence="4">
    <location>
        <begin position="540"/>
        <end position="551"/>
    </location>
</feature>
<feature type="compositionally biased region" description="Low complexity" evidence="4">
    <location>
        <begin position="940"/>
        <end position="957"/>
    </location>
</feature>
<dbReference type="STRING" id="5098.A0A507R3D9"/>
<dbReference type="GO" id="GO:0000976">
    <property type="term" value="F:transcription cis-regulatory region binding"/>
    <property type="evidence" value="ECO:0007669"/>
    <property type="project" value="TreeGrafter"/>
</dbReference>